<protein>
    <submittedName>
        <fullName evidence="1">Uncharacterized protein</fullName>
    </submittedName>
</protein>
<reference evidence="1" key="1">
    <citation type="submission" date="2018-12" db="EMBL/GenBank/DDBJ databases">
        <authorList>
            <person name="Syme R.A."/>
            <person name="Farfan-Caceres L."/>
            <person name="Lichtenzveig J."/>
        </authorList>
    </citation>
    <scope>NUCLEOTIDE SEQUENCE</scope>
    <source>
        <strain evidence="1">Al4</strain>
    </source>
</reference>
<dbReference type="PANTHER" id="PTHR24148">
    <property type="entry name" value="ANKYRIN REPEAT DOMAIN-CONTAINING PROTEIN 39 HOMOLOG-RELATED"/>
    <property type="match status" value="1"/>
</dbReference>
<sequence length="285" mass="32274">MLLLTCVEGEAFQTPAFGLPSWVPDWSVQGFVGLRLTGYRHFHAAVERSPAYSISRDKRVLDVEAVKLDNIVETSDKKQDLRAHLHSSTFWHLVSRLPSTNKTTHGVQSREEVVWRTLMTNRGSIRADCKAQYPAPDDIKHSFRDWILWRYATAPEEPSTFPMPSSNRSVIPTQDELEDSRRRAANDPPYLIALARGASLFDLHYSHAMLQRPFRSRQGYFGIGTQCLREGDSVWLVSGCRVPIILRPLDGSKHYQLVGASYLHGFMDGEALGQGDVQFEMVSLE</sequence>
<dbReference type="OrthoDB" id="3548654at2759"/>
<gene>
    <name evidence="1" type="ORF">EKO04_001316</name>
</gene>
<dbReference type="PANTHER" id="PTHR24148:SF73">
    <property type="entry name" value="HET DOMAIN PROTEIN (AFU_ORTHOLOGUE AFUA_8G01020)"/>
    <property type="match status" value="1"/>
</dbReference>
<organism evidence="1 2">
    <name type="scientific">Ascochyta lentis</name>
    <dbReference type="NCBI Taxonomy" id="205686"/>
    <lineage>
        <taxon>Eukaryota</taxon>
        <taxon>Fungi</taxon>
        <taxon>Dikarya</taxon>
        <taxon>Ascomycota</taxon>
        <taxon>Pezizomycotina</taxon>
        <taxon>Dothideomycetes</taxon>
        <taxon>Pleosporomycetidae</taxon>
        <taxon>Pleosporales</taxon>
        <taxon>Pleosporineae</taxon>
        <taxon>Didymellaceae</taxon>
        <taxon>Ascochyta</taxon>
    </lineage>
</organism>
<dbReference type="InterPro" id="IPR052895">
    <property type="entry name" value="HetReg/Transcr_Mod"/>
</dbReference>
<comment type="caution">
    <text evidence="1">The sequence shown here is derived from an EMBL/GenBank/DDBJ whole genome shotgun (WGS) entry which is preliminary data.</text>
</comment>
<proteinExistence type="predicted"/>
<reference evidence="1" key="2">
    <citation type="submission" date="2020-09" db="EMBL/GenBank/DDBJ databases">
        <title>Reference genome assembly for Australian Ascochyta lentis isolate Al4.</title>
        <authorList>
            <person name="Lee R.C."/>
            <person name="Farfan-Caceres L.M."/>
            <person name="Debler J.W."/>
            <person name="Williams A.H."/>
            <person name="Henares B.M."/>
        </authorList>
    </citation>
    <scope>NUCLEOTIDE SEQUENCE</scope>
    <source>
        <strain evidence="1">Al4</strain>
    </source>
</reference>
<dbReference type="Pfam" id="PF26639">
    <property type="entry name" value="Het-6_barrel"/>
    <property type="match status" value="1"/>
</dbReference>
<keyword evidence="2" id="KW-1185">Reference proteome</keyword>
<dbReference type="Proteomes" id="UP000651452">
    <property type="component" value="Unassembled WGS sequence"/>
</dbReference>
<dbReference type="AlphaFoldDB" id="A0A8H7MM24"/>
<dbReference type="EMBL" id="RZGK01000003">
    <property type="protein sequence ID" value="KAF9700135.1"/>
    <property type="molecule type" value="Genomic_DNA"/>
</dbReference>
<evidence type="ECO:0000313" key="1">
    <source>
        <dbReference type="EMBL" id="KAF9700135.1"/>
    </source>
</evidence>
<accession>A0A8H7MM24</accession>
<evidence type="ECO:0000313" key="2">
    <source>
        <dbReference type="Proteomes" id="UP000651452"/>
    </source>
</evidence>
<name>A0A8H7MM24_9PLEO</name>